<evidence type="ECO:0000313" key="2">
    <source>
        <dbReference type="EMBL" id="RXN11855.1"/>
    </source>
</evidence>
<keyword evidence="3" id="KW-1185">Reference proteome</keyword>
<protein>
    <submittedName>
        <fullName evidence="2">Uncharacterized protein</fullName>
    </submittedName>
</protein>
<reference evidence="2 3" key="1">
    <citation type="submission" date="2018-03" db="EMBL/GenBank/DDBJ databases">
        <title>Draft genome sequence of Rohu Carp (Labeo rohita).</title>
        <authorList>
            <person name="Das P."/>
            <person name="Kushwaha B."/>
            <person name="Joshi C.G."/>
            <person name="Kumar D."/>
            <person name="Nagpure N.S."/>
            <person name="Sahoo L."/>
            <person name="Das S.P."/>
            <person name="Bit A."/>
            <person name="Patnaik S."/>
            <person name="Meher P.K."/>
            <person name="Jayasankar P."/>
            <person name="Koringa P.G."/>
            <person name="Patel N.V."/>
            <person name="Hinsu A.T."/>
            <person name="Kumar R."/>
            <person name="Pandey M."/>
            <person name="Agarwal S."/>
            <person name="Srivastava S."/>
            <person name="Singh M."/>
            <person name="Iquebal M.A."/>
            <person name="Jaiswal S."/>
            <person name="Angadi U.B."/>
            <person name="Kumar N."/>
            <person name="Raza M."/>
            <person name="Shah T.M."/>
            <person name="Rai A."/>
            <person name="Jena J.K."/>
        </authorList>
    </citation>
    <scope>NUCLEOTIDE SEQUENCE [LARGE SCALE GENOMIC DNA]</scope>
    <source>
        <strain evidence="2">DASCIFA01</strain>
        <tissue evidence="2">Testis</tissue>
    </source>
</reference>
<evidence type="ECO:0000256" key="1">
    <source>
        <dbReference type="SAM" id="MobiDB-lite"/>
    </source>
</evidence>
<gene>
    <name evidence="2" type="ORF">ROHU_010379</name>
</gene>
<organism evidence="2 3">
    <name type="scientific">Labeo rohita</name>
    <name type="common">Indian major carp</name>
    <name type="synonym">Cyprinus rohita</name>
    <dbReference type="NCBI Taxonomy" id="84645"/>
    <lineage>
        <taxon>Eukaryota</taxon>
        <taxon>Metazoa</taxon>
        <taxon>Chordata</taxon>
        <taxon>Craniata</taxon>
        <taxon>Vertebrata</taxon>
        <taxon>Euteleostomi</taxon>
        <taxon>Actinopterygii</taxon>
        <taxon>Neopterygii</taxon>
        <taxon>Teleostei</taxon>
        <taxon>Ostariophysi</taxon>
        <taxon>Cypriniformes</taxon>
        <taxon>Cyprinidae</taxon>
        <taxon>Labeoninae</taxon>
        <taxon>Labeonini</taxon>
        <taxon>Labeo</taxon>
    </lineage>
</organism>
<comment type="caution">
    <text evidence="2">The sequence shown here is derived from an EMBL/GenBank/DDBJ whole genome shotgun (WGS) entry which is preliminary data.</text>
</comment>
<accession>A0A498M2F8</accession>
<dbReference type="AlphaFoldDB" id="A0A498M2F8"/>
<proteinExistence type="predicted"/>
<name>A0A498M2F8_LABRO</name>
<dbReference type="EMBL" id="QBIY01013103">
    <property type="protein sequence ID" value="RXN11855.1"/>
    <property type="molecule type" value="Genomic_DNA"/>
</dbReference>
<feature type="compositionally biased region" description="Basic and acidic residues" evidence="1">
    <location>
        <begin position="16"/>
        <end position="27"/>
    </location>
</feature>
<feature type="region of interest" description="Disordered" evidence="1">
    <location>
        <begin position="1"/>
        <end position="55"/>
    </location>
</feature>
<dbReference type="Proteomes" id="UP000290572">
    <property type="component" value="Unassembled WGS sequence"/>
</dbReference>
<sequence>MGGKPDIRPLPLSKRGVSERDGPRATDRQTAAADALGCRRADGTRPNLPGGSSWSRKHAQVCRSHALNLQHINHCSRRRVKYWNRKQYLHDVNADIADASSAAHASAASDWTGRGGPSVRMRGSGRRVLRGHWPAVLYAGNTLRSFGTVSGAAAEGRVINYVTPPHTSLRSRLILAYLRTRPYRAYLETLAAAGSITAYRRTTDRRLRR</sequence>
<evidence type="ECO:0000313" key="3">
    <source>
        <dbReference type="Proteomes" id="UP000290572"/>
    </source>
</evidence>